<organism evidence="1 2">
    <name type="scientific">Lentilactobacillus farraginis DSM 18382 = JCM 14108</name>
    <dbReference type="NCBI Taxonomy" id="1423743"/>
    <lineage>
        <taxon>Bacteria</taxon>
        <taxon>Bacillati</taxon>
        <taxon>Bacillota</taxon>
        <taxon>Bacilli</taxon>
        <taxon>Lactobacillales</taxon>
        <taxon>Lactobacillaceae</taxon>
        <taxon>Lentilactobacillus</taxon>
    </lineage>
</organism>
<keyword evidence="2" id="KW-1185">Reference proteome</keyword>
<protein>
    <submittedName>
        <fullName evidence="1">Uncharacterized protein</fullName>
    </submittedName>
</protein>
<dbReference type="AlphaFoldDB" id="A0A0R1VZM2"/>
<accession>A0A0R1VZM2</accession>
<dbReference type="Proteomes" id="UP000051966">
    <property type="component" value="Unassembled WGS sequence"/>
</dbReference>
<comment type="caution">
    <text evidence="1">The sequence shown here is derived from an EMBL/GenBank/DDBJ whole genome shotgun (WGS) entry which is preliminary data.</text>
</comment>
<proteinExistence type="predicted"/>
<name>A0A0R1VZM2_9LACO</name>
<evidence type="ECO:0000313" key="1">
    <source>
        <dbReference type="EMBL" id="KRM11086.1"/>
    </source>
</evidence>
<dbReference type="EMBL" id="AZFY01000026">
    <property type="protein sequence ID" value="KRM11086.1"/>
    <property type="molecule type" value="Genomic_DNA"/>
</dbReference>
<reference evidence="1 2" key="1">
    <citation type="journal article" date="2015" name="Genome Announc.">
        <title>Expanding the biotechnology potential of lactobacilli through comparative genomics of 213 strains and associated genera.</title>
        <authorList>
            <person name="Sun Z."/>
            <person name="Harris H.M."/>
            <person name="McCann A."/>
            <person name="Guo C."/>
            <person name="Argimon S."/>
            <person name="Zhang W."/>
            <person name="Yang X."/>
            <person name="Jeffery I.B."/>
            <person name="Cooney J.C."/>
            <person name="Kagawa T.F."/>
            <person name="Liu W."/>
            <person name="Song Y."/>
            <person name="Salvetti E."/>
            <person name="Wrobel A."/>
            <person name="Rasinkangas P."/>
            <person name="Parkhill J."/>
            <person name="Rea M.C."/>
            <person name="O'Sullivan O."/>
            <person name="Ritari J."/>
            <person name="Douillard F.P."/>
            <person name="Paul Ross R."/>
            <person name="Yang R."/>
            <person name="Briner A.E."/>
            <person name="Felis G.E."/>
            <person name="de Vos W.M."/>
            <person name="Barrangou R."/>
            <person name="Klaenhammer T.R."/>
            <person name="Caufield P.W."/>
            <person name="Cui Y."/>
            <person name="Zhang H."/>
            <person name="O'Toole P.W."/>
        </authorList>
    </citation>
    <scope>NUCLEOTIDE SEQUENCE [LARGE SCALE GENOMIC DNA]</scope>
    <source>
        <strain evidence="1 2">DSM 18382</strain>
    </source>
</reference>
<sequence>MNQEKLTAVVKTFARYNVKIKTRGMRLTAINEEPVDFDANTYMQDQLIELICKVLANQLIKAVWQREHPTI</sequence>
<dbReference type="RefSeq" id="WP_338034168.1">
    <property type="nucleotide sequence ID" value="NZ_AZFY01000026.1"/>
</dbReference>
<dbReference type="PATRIC" id="fig|1423743.5.peg.1752"/>
<evidence type="ECO:0000313" key="2">
    <source>
        <dbReference type="Proteomes" id="UP000051966"/>
    </source>
</evidence>
<gene>
    <name evidence="1" type="ORF">FD41_GL001694</name>
</gene>